<dbReference type="GO" id="GO:0008168">
    <property type="term" value="F:methyltransferase activity"/>
    <property type="evidence" value="ECO:0007669"/>
    <property type="project" value="UniProtKB-KW"/>
</dbReference>
<dbReference type="GO" id="GO:0032259">
    <property type="term" value="P:methylation"/>
    <property type="evidence" value="ECO:0007669"/>
    <property type="project" value="UniProtKB-KW"/>
</dbReference>
<dbReference type="InterPro" id="IPR029063">
    <property type="entry name" value="SAM-dependent_MTases_sf"/>
</dbReference>
<accession>A0ABW4EA63</accession>
<name>A0ABW4EA63_9LACO</name>
<dbReference type="RefSeq" id="WP_125749331.1">
    <property type="nucleotide sequence ID" value="NZ_JBHTON010000035.1"/>
</dbReference>
<keyword evidence="2" id="KW-1185">Reference proteome</keyword>
<proteinExistence type="predicted"/>
<evidence type="ECO:0000313" key="2">
    <source>
        <dbReference type="Proteomes" id="UP001597252"/>
    </source>
</evidence>
<keyword evidence="1" id="KW-0808">Transferase</keyword>
<dbReference type="EMBL" id="JBHTON010000035">
    <property type="protein sequence ID" value="MFD1485659.1"/>
    <property type="molecule type" value="Genomic_DNA"/>
</dbReference>
<sequence length="245" mass="27312">MDYWPRLLQLNHAVAIPAIAKQVTAAAAVRDALSRHELPQTPLPRLGVTPGDYAQAILLGRDPAAIKALDAMLRNFRQYVAYHFGMWSFVTQHLFATWQQLFGPQRYLEVAAGNGYISAGLQAQGNQVITTDPLSWTGENVTGKDPLVVLQPLGATAALWTYGHAVDAVVMAWSPDHDLNDVQFLTTLRQHFSGLAFFVIGERNGATNSRLFWSQARFVADRRLLALNRALPQFDAINERIYLMR</sequence>
<comment type="caution">
    <text evidence="1">The sequence shown here is derived from an EMBL/GenBank/DDBJ whole genome shotgun (WGS) entry which is preliminary data.</text>
</comment>
<organism evidence="1 2">
    <name type="scientific">Lacticaseibacillus baoqingensis</name>
    <dbReference type="NCBI Taxonomy" id="2486013"/>
    <lineage>
        <taxon>Bacteria</taxon>
        <taxon>Bacillati</taxon>
        <taxon>Bacillota</taxon>
        <taxon>Bacilli</taxon>
        <taxon>Lactobacillales</taxon>
        <taxon>Lactobacillaceae</taxon>
        <taxon>Lacticaseibacillus</taxon>
    </lineage>
</organism>
<reference evidence="2" key="1">
    <citation type="journal article" date="2019" name="Int. J. Syst. Evol. Microbiol.">
        <title>The Global Catalogue of Microorganisms (GCM) 10K type strain sequencing project: providing services to taxonomists for standard genome sequencing and annotation.</title>
        <authorList>
            <consortium name="The Broad Institute Genomics Platform"/>
            <consortium name="The Broad Institute Genome Sequencing Center for Infectious Disease"/>
            <person name="Wu L."/>
            <person name="Ma J."/>
        </authorList>
    </citation>
    <scope>NUCLEOTIDE SEQUENCE [LARGE SCALE GENOMIC DNA]</scope>
    <source>
        <strain evidence="2">CCM 8903</strain>
    </source>
</reference>
<keyword evidence="1" id="KW-0489">Methyltransferase</keyword>
<protein>
    <submittedName>
        <fullName evidence="1">SAM-dependent methyltransferase</fullName>
    </submittedName>
</protein>
<dbReference type="Proteomes" id="UP001597252">
    <property type="component" value="Unassembled WGS sequence"/>
</dbReference>
<dbReference type="SUPFAM" id="SSF53335">
    <property type="entry name" value="S-adenosyl-L-methionine-dependent methyltransferases"/>
    <property type="match status" value="1"/>
</dbReference>
<gene>
    <name evidence="1" type="ORF">ACFQ5J_10495</name>
</gene>
<evidence type="ECO:0000313" key="1">
    <source>
        <dbReference type="EMBL" id="MFD1485659.1"/>
    </source>
</evidence>